<name>A0ABU6NCC3_9BACI</name>
<dbReference type="PANTHER" id="PTHR34385">
    <property type="entry name" value="D-ALANYL-D-ALANINE CARBOXYPEPTIDASE"/>
    <property type="match status" value="1"/>
</dbReference>
<protein>
    <submittedName>
        <fullName evidence="4">M15 family metallopeptidase</fullName>
    </submittedName>
</protein>
<dbReference type="InterPro" id="IPR058193">
    <property type="entry name" value="VanY/YodJ_core_dom"/>
</dbReference>
<keyword evidence="2" id="KW-0732">Signal</keyword>
<dbReference type="RefSeq" id="WP_327968123.1">
    <property type="nucleotide sequence ID" value="NZ_JARMQG010000138.1"/>
</dbReference>
<comment type="caution">
    <text evidence="4">The sequence shown here is derived from an EMBL/GenBank/DDBJ whole genome shotgun (WGS) entry which is preliminary data.</text>
</comment>
<sequence length="270" mass="29314">MFKSLLAGVCSSVLAVSLAGCSFSGQNVDQNSKTEQVSPSKSDSNTGANQEQQTKIKGSKKREVKKTSGDSILTVSNPESIPVLVNKQNKLPDSYNPKDLVLTKVDFIGAPANADKRKMRKEAADALQKLFAGAKKDGVTLIGVSAYRSHATQVALFNSYAKRDGYEKARTYSALPGTSEHETGLAIDVTGANGRCAASDCFGGTNEAIWLEKHVAEYGFIIRYPRGKEAITGYQYEPWHIRYVGKKIATEIMSKGITLEEYYNATPVNN</sequence>
<organism evidence="4 5">
    <name type="scientific">Bacillus xiapuensis</name>
    <dbReference type="NCBI Taxonomy" id="2014075"/>
    <lineage>
        <taxon>Bacteria</taxon>
        <taxon>Bacillati</taxon>
        <taxon>Bacillota</taxon>
        <taxon>Bacilli</taxon>
        <taxon>Bacillales</taxon>
        <taxon>Bacillaceae</taxon>
        <taxon>Bacillus</taxon>
    </lineage>
</organism>
<evidence type="ECO:0000313" key="5">
    <source>
        <dbReference type="Proteomes" id="UP001330749"/>
    </source>
</evidence>
<dbReference type="PROSITE" id="PS51257">
    <property type="entry name" value="PROKAR_LIPOPROTEIN"/>
    <property type="match status" value="1"/>
</dbReference>
<feature type="compositionally biased region" description="Polar residues" evidence="1">
    <location>
        <begin position="27"/>
        <end position="56"/>
    </location>
</feature>
<dbReference type="PANTHER" id="PTHR34385:SF1">
    <property type="entry name" value="PEPTIDOGLYCAN L-ALANYL-D-GLUTAMATE ENDOPEPTIDASE CWLK"/>
    <property type="match status" value="1"/>
</dbReference>
<accession>A0ABU6NCC3</accession>
<feature type="region of interest" description="Disordered" evidence="1">
    <location>
        <begin position="27"/>
        <end position="72"/>
    </location>
</feature>
<evidence type="ECO:0000313" key="4">
    <source>
        <dbReference type="EMBL" id="MED3563096.1"/>
    </source>
</evidence>
<dbReference type="Proteomes" id="UP001330749">
    <property type="component" value="Unassembled WGS sequence"/>
</dbReference>
<dbReference type="InterPro" id="IPR052179">
    <property type="entry name" value="DD-CPase-like"/>
</dbReference>
<dbReference type="SUPFAM" id="SSF55166">
    <property type="entry name" value="Hedgehog/DD-peptidase"/>
    <property type="match status" value="1"/>
</dbReference>
<dbReference type="Pfam" id="PF02557">
    <property type="entry name" value="VanY"/>
    <property type="match status" value="1"/>
</dbReference>
<evidence type="ECO:0000256" key="1">
    <source>
        <dbReference type="SAM" id="MobiDB-lite"/>
    </source>
</evidence>
<reference evidence="4 5" key="1">
    <citation type="submission" date="2023-03" db="EMBL/GenBank/DDBJ databases">
        <title>Bacillus Genome Sequencing.</title>
        <authorList>
            <person name="Dunlap C."/>
        </authorList>
    </citation>
    <scope>NUCLEOTIDE SEQUENCE [LARGE SCALE GENOMIC DNA]</scope>
    <source>
        <strain evidence="4 5">B-14544</strain>
    </source>
</reference>
<feature type="signal peptide" evidence="2">
    <location>
        <begin position="1"/>
        <end position="19"/>
    </location>
</feature>
<gene>
    <name evidence="4" type="ORF">P4447_11645</name>
</gene>
<dbReference type="CDD" id="cd14852">
    <property type="entry name" value="LD-carboxypeptidase"/>
    <property type="match status" value="1"/>
</dbReference>
<dbReference type="Gene3D" id="3.30.1380.10">
    <property type="match status" value="1"/>
</dbReference>
<proteinExistence type="predicted"/>
<dbReference type="InterPro" id="IPR003709">
    <property type="entry name" value="VanY-like_core_dom"/>
</dbReference>
<feature type="chain" id="PRO_5046826837" evidence="2">
    <location>
        <begin position="20"/>
        <end position="270"/>
    </location>
</feature>
<keyword evidence="5" id="KW-1185">Reference proteome</keyword>
<dbReference type="EMBL" id="JARMQG010000138">
    <property type="protein sequence ID" value="MED3563096.1"/>
    <property type="molecule type" value="Genomic_DNA"/>
</dbReference>
<dbReference type="InterPro" id="IPR009045">
    <property type="entry name" value="Zn_M74/Hedgehog-like"/>
</dbReference>
<evidence type="ECO:0000259" key="3">
    <source>
        <dbReference type="Pfam" id="PF02557"/>
    </source>
</evidence>
<feature type="domain" description="D-alanyl-D-alanine carboxypeptidase-like core" evidence="3">
    <location>
        <begin position="117"/>
        <end position="246"/>
    </location>
</feature>
<evidence type="ECO:0000256" key="2">
    <source>
        <dbReference type="SAM" id="SignalP"/>
    </source>
</evidence>